<feature type="transmembrane region" description="Helical" evidence="7">
    <location>
        <begin position="23"/>
        <end position="46"/>
    </location>
</feature>
<dbReference type="EMBL" id="QJSX01000003">
    <property type="protein sequence ID" value="PYE55186.1"/>
    <property type="molecule type" value="Genomic_DNA"/>
</dbReference>
<dbReference type="RefSeq" id="WP_245900695.1">
    <property type="nucleotide sequence ID" value="NZ_QJSX01000003.1"/>
</dbReference>
<evidence type="ECO:0000259" key="9">
    <source>
        <dbReference type="Pfam" id="PF12704"/>
    </source>
</evidence>
<evidence type="ECO:0000256" key="1">
    <source>
        <dbReference type="ARBA" id="ARBA00004651"/>
    </source>
</evidence>
<dbReference type="InterPro" id="IPR003838">
    <property type="entry name" value="ABC3_permease_C"/>
</dbReference>
<evidence type="ECO:0000256" key="5">
    <source>
        <dbReference type="ARBA" id="ARBA00022989"/>
    </source>
</evidence>
<evidence type="ECO:0000256" key="6">
    <source>
        <dbReference type="ARBA" id="ARBA00023136"/>
    </source>
</evidence>
<keyword evidence="11" id="KW-1185">Reference proteome</keyword>
<protein>
    <submittedName>
        <fullName evidence="10">Putative ABC transport system permease protein</fullName>
    </submittedName>
</protein>
<proteinExistence type="inferred from homology"/>
<feature type="transmembrane region" description="Helical" evidence="7">
    <location>
        <begin position="350"/>
        <end position="373"/>
    </location>
</feature>
<dbReference type="PANTHER" id="PTHR30489">
    <property type="entry name" value="LIPOPROTEIN-RELEASING SYSTEM TRANSMEMBRANE PROTEIN LOLE"/>
    <property type="match status" value="1"/>
</dbReference>
<keyword evidence="4 7" id="KW-0812">Transmembrane</keyword>
<sequence length="385" mass="40364">MASAADFVHLSWRGLRARRVRSILTMVAVAVATAGLTVFLSLAVGLRAAVNAQVNSIRPQLQVSRAGLLQSLAPPPDMSESVVRQVEAQRASLQLTHVTPVILAPQERGGLHVTLYGIPASAGFQRVYPYVRAASGRMMRPEDEDASVVVLGDAVARRLGVRVGDAVDLTVRERVNVVGVMERTSTLTDAFVIAPLGTLQRALDVPGFVSLVAVEVARDADVPFVARKLTERVDAEVHTQRAAREVVARLLRGVDASQWALASVALLVGFLSVLTTITMASFERRVELAVLRALGLRPAQAAGLIVLDGVLLACAGGAAGLLAGCLLSFALGLVTEVTLGVRATVTTWSVVSSVSVVSVLIGGFAALPGAWAASRRGIPDGLRAS</sequence>
<dbReference type="Proteomes" id="UP000248326">
    <property type="component" value="Unassembled WGS sequence"/>
</dbReference>
<evidence type="ECO:0000256" key="7">
    <source>
        <dbReference type="SAM" id="Phobius"/>
    </source>
</evidence>
<organism evidence="10 11">
    <name type="scientific">Deinococcus yavapaiensis KR-236</name>
    <dbReference type="NCBI Taxonomy" id="694435"/>
    <lineage>
        <taxon>Bacteria</taxon>
        <taxon>Thermotogati</taxon>
        <taxon>Deinococcota</taxon>
        <taxon>Deinococci</taxon>
        <taxon>Deinococcales</taxon>
        <taxon>Deinococcaceae</taxon>
        <taxon>Deinococcus</taxon>
    </lineage>
</organism>
<feature type="transmembrane region" description="Helical" evidence="7">
    <location>
        <begin position="259"/>
        <end position="280"/>
    </location>
</feature>
<gene>
    <name evidence="10" type="ORF">DES52_10315</name>
</gene>
<dbReference type="AlphaFoldDB" id="A0A318S802"/>
<dbReference type="GO" id="GO:0098797">
    <property type="term" value="C:plasma membrane protein complex"/>
    <property type="evidence" value="ECO:0007669"/>
    <property type="project" value="TreeGrafter"/>
</dbReference>
<comment type="caution">
    <text evidence="10">The sequence shown here is derived from an EMBL/GenBank/DDBJ whole genome shotgun (WGS) entry which is preliminary data.</text>
</comment>
<feature type="domain" description="MacB-like periplasmic core" evidence="9">
    <location>
        <begin position="22"/>
        <end position="231"/>
    </location>
</feature>
<dbReference type="InterPro" id="IPR025857">
    <property type="entry name" value="MacB_PCD"/>
</dbReference>
<keyword evidence="6 7" id="KW-0472">Membrane</keyword>
<evidence type="ECO:0000256" key="3">
    <source>
        <dbReference type="ARBA" id="ARBA00022475"/>
    </source>
</evidence>
<keyword evidence="5 7" id="KW-1133">Transmembrane helix</keyword>
<comment type="subcellular location">
    <subcellularLocation>
        <location evidence="1">Cell membrane</location>
        <topology evidence="1">Multi-pass membrane protein</topology>
    </subcellularLocation>
</comment>
<keyword evidence="3" id="KW-1003">Cell membrane</keyword>
<dbReference type="PANTHER" id="PTHR30489:SF0">
    <property type="entry name" value="LIPOPROTEIN-RELEASING SYSTEM TRANSMEMBRANE PROTEIN LOLE"/>
    <property type="match status" value="1"/>
</dbReference>
<feature type="domain" description="ABC3 transporter permease C-terminal" evidence="8">
    <location>
        <begin position="260"/>
        <end position="375"/>
    </location>
</feature>
<dbReference type="InterPro" id="IPR051447">
    <property type="entry name" value="Lipoprotein-release_system"/>
</dbReference>
<name>A0A318S802_9DEIO</name>
<evidence type="ECO:0000256" key="4">
    <source>
        <dbReference type="ARBA" id="ARBA00022692"/>
    </source>
</evidence>
<feature type="transmembrane region" description="Helical" evidence="7">
    <location>
        <begin position="301"/>
        <end position="330"/>
    </location>
</feature>
<dbReference type="Pfam" id="PF02687">
    <property type="entry name" value="FtsX"/>
    <property type="match status" value="1"/>
</dbReference>
<evidence type="ECO:0000259" key="8">
    <source>
        <dbReference type="Pfam" id="PF02687"/>
    </source>
</evidence>
<dbReference type="GO" id="GO:0044874">
    <property type="term" value="P:lipoprotein localization to outer membrane"/>
    <property type="evidence" value="ECO:0007669"/>
    <property type="project" value="TreeGrafter"/>
</dbReference>
<evidence type="ECO:0000256" key="2">
    <source>
        <dbReference type="ARBA" id="ARBA00005236"/>
    </source>
</evidence>
<evidence type="ECO:0000313" key="10">
    <source>
        <dbReference type="EMBL" id="PYE55186.1"/>
    </source>
</evidence>
<comment type="similarity">
    <text evidence="2">Belongs to the ABC-4 integral membrane protein family. LolC/E subfamily.</text>
</comment>
<evidence type="ECO:0000313" key="11">
    <source>
        <dbReference type="Proteomes" id="UP000248326"/>
    </source>
</evidence>
<accession>A0A318S802</accession>
<reference evidence="10 11" key="1">
    <citation type="submission" date="2018-06" db="EMBL/GenBank/DDBJ databases">
        <title>Genomic Encyclopedia of Type Strains, Phase IV (KMG-IV): sequencing the most valuable type-strain genomes for metagenomic binning, comparative biology and taxonomic classification.</title>
        <authorList>
            <person name="Goeker M."/>
        </authorList>
    </citation>
    <scope>NUCLEOTIDE SEQUENCE [LARGE SCALE GENOMIC DNA]</scope>
    <source>
        <strain evidence="10 11">DSM 18048</strain>
    </source>
</reference>
<dbReference type="Pfam" id="PF12704">
    <property type="entry name" value="MacB_PCD"/>
    <property type="match status" value="1"/>
</dbReference>